<gene>
    <name evidence="1" type="ORF">GDO81_000286</name>
</gene>
<proteinExistence type="predicted"/>
<accession>A0AAV7D4V4</accession>
<sequence length="100" mass="11449">MALMYLSYIGKVFQLNRPPKQYLSDGHLCMGSFRLQSDLHWTDSCNMCMIMSTGEYREGLDPTSRALSISEHIGKGCLDSMHMDLCKPYLLYLGERVSNF</sequence>
<evidence type="ECO:0000313" key="2">
    <source>
        <dbReference type="Proteomes" id="UP000824782"/>
    </source>
</evidence>
<dbReference type="Proteomes" id="UP000824782">
    <property type="component" value="Unassembled WGS sequence"/>
</dbReference>
<dbReference type="AlphaFoldDB" id="A0AAV7D4V4"/>
<name>A0AAV7D4V4_ENGPU</name>
<comment type="caution">
    <text evidence="1">The sequence shown here is derived from an EMBL/GenBank/DDBJ whole genome shotgun (WGS) entry which is preliminary data.</text>
</comment>
<evidence type="ECO:0000313" key="1">
    <source>
        <dbReference type="EMBL" id="KAG8591751.1"/>
    </source>
</evidence>
<keyword evidence="2" id="KW-1185">Reference proteome</keyword>
<reference evidence="1" key="1">
    <citation type="thesis" date="2020" institute="ProQuest LLC" country="789 East Eisenhower Parkway, Ann Arbor, MI, USA">
        <title>Comparative Genomics and Chromosome Evolution.</title>
        <authorList>
            <person name="Mudd A.B."/>
        </authorList>
    </citation>
    <scope>NUCLEOTIDE SEQUENCE</scope>
    <source>
        <strain evidence="1">237g6f4</strain>
        <tissue evidence="1">Blood</tissue>
    </source>
</reference>
<dbReference type="EMBL" id="WNYA01000001">
    <property type="protein sequence ID" value="KAG8591751.1"/>
    <property type="molecule type" value="Genomic_DNA"/>
</dbReference>
<organism evidence="1 2">
    <name type="scientific">Engystomops pustulosus</name>
    <name type="common">Tungara frog</name>
    <name type="synonym">Physalaemus pustulosus</name>
    <dbReference type="NCBI Taxonomy" id="76066"/>
    <lineage>
        <taxon>Eukaryota</taxon>
        <taxon>Metazoa</taxon>
        <taxon>Chordata</taxon>
        <taxon>Craniata</taxon>
        <taxon>Vertebrata</taxon>
        <taxon>Euteleostomi</taxon>
        <taxon>Amphibia</taxon>
        <taxon>Batrachia</taxon>
        <taxon>Anura</taxon>
        <taxon>Neobatrachia</taxon>
        <taxon>Hyloidea</taxon>
        <taxon>Leptodactylidae</taxon>
        <taxon>Leiuperinae</taxon>
        <taxon>Engystomops</taxon>
    </lineage>
</organism>
<protein>
    <submittedName>
        <fullName evidence="1">Uncharacterized protein</fullName>
    </submittedName>
</protein>